<dbReference type="Proteomes" id="UP001331761">
    <property type="component" value="Unassembled WGS sequence"/>
</dbReference>
<comment type="caution">
    <text evidence="1">The sequence shown here is derived from an EMBL/GenBank/DDBJ whole genome shotgun (WGS) entry which is preliminary data.</text>
</comment>
<name>A0AAN8IZK1_TRICO</name>
<evidence type="ECO:0000313" key="2">
    <source>
        <dbReference type="Proteomes" id="UP001331761"/>
    </source>
</evidence>
<dbReference type="EMBL" id="WIXE01018795">
    <property type="protein sequence ID" value="KAK5970609.1"/>
    <property type="molecule type" value="Genomic_DNA"/>
</dbReference>
<organism evidence="1 2">
    <name type="scientific">Trichostrongylus colubriformis</name>
    <name type="common">Black scour worm</name>
    <dbReference type="NCBI Taxonomy" id="6319"/>
    <lineage>
        <taxon>Eukaryota</taxon>
        <taxon>Metazoa</taxon>
        <taxon>Ecdysozoa</taxon>
        <taxon>Nematoda</taxon>
        <taxon>Chromadorea</taxon>
        <taxon>Rhabditida</taxon>
        <taxon>Rhabditina</taxon>
        <taxon>Rhabditomorpha</taxon>
        <taxon>Strongyloidea</taxon>
        <taxon>Trichostrongylidae</taxon>
        <taxon>Trichostrongylus</taxon>
    </lineage>
</organism>
<evidence type="ECO:0000313" key="1">
    <source>
        <dbReference type="EMBL" id="KAK5970609.1"/>
    </source>
</evidence>
<accession>A0AAN8IZK1</accession>
<sequence>MDSPSIGSTHKLSSGNYNIHQLRAEGLKPVRLRAKFLGETLRDLQKSAPTTVDMSIIEHYLKLFYGNAAAVHSMGRKNPDPLGGSCRRLPFPFGEGDVFECEVIPGGRIALAHSLYSVEQTTGRIIGPLKELTQNSRPVPTRRLDKKWWHYLCASHQDDSTLKGGSQPCESDPSVDRGLALSHMLPVSMDG</sequence>
<dbReference type="AlphaFoldDB" id="A0AAN8IZK1"/>
<gene>
    <name evidence="1" type="ORF">GCK32_000400</name>
</gene>
<feature type="non-terminal residue" evidence="1">
    <location>
        <position position="191"/>
    </location>
</feature>
<protein>
    <submittedName>
        <fullName evidence="1">Uncharacterized protein</fullName>
    </submittedName>
</protein>
<keyword evidence="2" id="KW-1185">Reference proteome</keyword>
<proteinExistence type="predicted"/>
<reference evidence="1 2" key="1">
    <citation type="submission" date="2019-10" db="EMBL/GenBank/DDBJ databases">
        <title>Assembly and Annotation for the nematode Trichostrongylus colubriformis.</title>
        <authorList>
            <person name="Martin J."/>
        </authorList>
    </citation>
    <scope>NUCLEOTIDE SEQUENCE [LARGE SCALE GENOMIC DNA]</scope>
    <source>
        <strain evidence="1">G859</strain>
        <tissue evidence="1">Whole worm</tissue>
    </source>
</reference>